<name>A0ABN4TX30_9BURK</name>
<sequence length="206" mass="22773">MTGEIKSTSYGSECDCHDQVLHTSGPEASKRFMNELLESVETLMAVADQYGARTLADLFHLASAVLEGSFVEVFDHESTKVVDVVRRLRSAATWLTFIRVDGEKACGVAYRELQVSGSWLPRGTAVLAYSSGGKWNGFEQPWFPRGSMLQLVGLMPEELTFDPVNNVVRVVTEGNEPLEVYPDKIMINGEAVETYVIGDGWCWEAA</sequence>
<dbReference type="Proteomes" id="UP000177515">
    <property type="component" value="Plasmid unnamed1"/>
</dbReference>
<keyword evidence="2" id="KW-1185">Reference proteome</keyword>
<reference evidence="1 2" key="1">
    <citation type="submission" date="2016-10" db="EMBL/GenBank/DDBJ databases">
        <title>Complete genome sequences of three Cupriavidus strains isolated from various Malaysian environments.</title>
        <authorList>
            <person name="Abdullah A.A.-A."/>
            <person name="Shafie N.A.H."/>
            <person name="Lau N.S."/>
        </authorList>
    </citation>
    <scope>NUCLEOTIDE SEQUENCE [LARGE SCALE GENOMIC DNA]</scope>
    <source>
        <strain evidence="1 2">USMAA1020</strain>
        <plasmid evidence="1 2">unnamed1</plasmid>
    </source>
</reference>
<evidence type="ECO:0000313" key="2">
    <source>
        <dbReference type="Proteomes" id="UP000177515"/>
    </source>
</evidence>
<organism evidence="1 2">
    <name type="scientific">Cupriavidus malaysiensis</name>
    <dbReference type="NCBI Taxonomy" id="367825"/>
    <lineage>
        <taxon>Bacteria</taxon>
        <taxon>Pseudomonadati</taxon>
        <taxon>Pseudomonadota</taxon>
        <taxon>Betaproteobacteria</taxon>
        <taxon>Burkholderiales</taxon>
        <taxon>Burkholderiaceae</taxon>
        <taxon>Cupriavidus</taxon>
    </lineage>
</organism>
<gene>
    <name evidence="1" type="ORF">BKK80_34775</name>
</gene>
<protein>
    <submittedName>
        <fullName evidence="1">Uncharacterized protein</fullName>
    </submittedName>
</protein>
<proteinExistence type="predicted"/>
<dbReference type="RefSeq" id="WP_071073692.1">
    <property type="nucleotide sequence ID" value="NZ_CP017756.1"/>
</dbReference>
<dbReference type="EMBL" id="CP017756">
    <property type="protein sequence ID" value="AOZ11124.1"/>
    <property type="molecule type" value="Genomic_DNA"/>
</dbReference>
<accession>A0ABN4TX30</accession>
<keyword evidence="1" id="KW-0614">Plasmid</keyword>
<evidence type="ECO:0000313" key="1">
    <source>
        <dbReference type="EMBL" id="AOZ11124.1"/>
    </source>
</evidence>
<geneLocation type="plasmid" evidence="1 2">
    <name>unnamed1</name>
</geneLocation>